<organism evidence="1 2">
    <name type="scientific">Anaerobium acetethylicum</name>
    <dbReference type="NCBI Taxonomy" id="1619234"/>
    <lineage>
        <taxon>Bacteria</taxon>
        <taxon>Bacillati</taxon>
        <taxon>Bacillota</taxon>
        <taxon>Clostridia</taxon>
        <taxon>Lachnospirales</taxon>
        <taxon>Lachnospiraceae</taxon>
        <taxon>Anaerobium</taxon>
    </lineage>
</organism>
<gene>
    <name evidence="1" type="ORF">SAMN05421730_10853</name>
</gene>
<evidence type="ECO:0000313" key="1">
    <source>
        <dbReference type="EMBL" id="SCP99996.1"/>
    </source>
</evidence>
<accession>A0A1D3TZI2</accession>
<dbReference type="AlphaFoldDB" id="A0A1D3TZI2"/>
<proteinExistence type="predicted"/>
<protein>
    <submittedName>
        <fullName evidence="1">Uncharacterized protein</fullName>
    </submittedName>
</protein>
<reference evidence="1 2" key="1">
    <citation type="submission" date="2016-09" db="EMBL/GenBank/DDBJ databases">
        <authorList>
            <person name="Capua I."/>
            <person name="De Benedictis P."/>
            <person name="Joannis T."/>
            <person name="Lombin L.H."/>
            <person name="Cattoli G."/>
        </authorList>
    </citation>
    <scope>NUCLEOTIDE SEQUENCE [LARGE SCALE GENOMIC DNA]</scope>
    <source>
        <strain evidence="1 2">GluBS11</strain>
    </source>
</reference>
<dbReference type="OrthoDB" id="1907071at2"/>
<dbReference type="Proteomes" id="UP000199315">
    <property type="component" value="Unassembled WGS sequence"/>
</dbReference>
<evidence type="ECO:0000313" key="2">
    <source>
        <dbReference type="Proteomes" id="UP000199315"/>
    </source>
</evidence>
<name>A0A1D3TZI2_9FIRM</name>
<dbReference type="RefSeq" id="WP_091237162.1">
    <property type="nucleotide sequence ID" value="NZ_FMKA01000085.1"/>
</dbReference>
<keyword evidence="2" id="KW-1185">Reference proteome</keyword>
<dbReference type="EMBL" id="FMKA01000085">
    <property type="protein sequence ID" value="SCP99996.1"/>
    <property type="molecule type" value="Genomic_DNA"/>
</dbReference>
<sequence length="140" mass="16187">MPNTGDFYIVEILEPHLMWGEYHPSRHSHSRREIYGEGYIKIPADVAYDYRIFNRNNPFHANCLYRCTSFDSYYQGTLLAQGNQSNDIYAKQFAEEGNLKGIGDWYDFVGADVGDFVKVVFTSPTELLIEHSINSYGFHI</sequence>